<keyword evidence="5" id="KW-0131">Cell cycle</keyword>
<dbReference type="InterPro" id="IPR002543">
    <property type="entry name" value="FtsK_dom"/>
</dbReference>
<feature type="binding site" evidence="3">
    <location>
        <begin position="457"/>
        <end position="464"/>
    </location>
    <ligand>
        <name>ATP</name>
        <dbReference type="ChEBI" id="CHEBI:30616"/>
    </ligand>
</feature>
<dbReference type="PROSITE" id="PS50901">
    <property type="entry name" value="FTSK"/>
    <property type="match status" value="1"/>
</dbReference>
<sequence length="688" mass="75892">MWVAWALAALVVGILLQHTTGIFGRGGQILSGGTFWQALRQGPPVSSSHPPVSAPPGMPHPSVSVFHSGEAASPRLFPSWEIMGEWGLGLGLLIWGLWGTLLWAYNTSPAHRTWSRWGDWMLWRWPIVTAGLLFRRPDWVTEAWRRHRALQDDRGPTLAPTIPPTWMRAAQALDQGFAQSLPDVAWMTTEDGQRTRRMHIVATPSGIGPQWPHGFHAPTMEHWREWAAQWGPTVLVHAGVGDAWQLDAWGFFHPLPTSGESVQPIPGPISTTGNLPPSPPSASAVPLSPATQWGRHSLKWGDLMALAPESAPPLAEPLEPARIEDVISVLNRLGLPGAKPIGGFRGLTVDIIEIRPEPAWANRLLTPTMAMTLAGQLGHGDVPLNIHYVRGKPGVVAIERPRPDRRFVDLMTVLAQTPTDTRRQLQGMAIPICLGVTPDGQVVWSDMTTWPHCLIGGTTNSGKTTVISSLLTSLTITMPPSDLRITIVDPKHGSQFPWVHHMPHIDAVLLEPDDVVALVAQWADEQEERYKQFAELGVPDLITARQRGMVSLPYRLLVIDEYKDLKDRLDKDAIKEFERNIGRLGQKARGAGFYLWIATQHPLANIISSPLKANLPTRIALRTSSASDSQVILDRSGAETLLGKGDALFLPVNVNEPIRVQTPAVLQESLWDYIIKAWKLTTNGYQEM</sequence>
<dbReference type="GO" id="GO:0051301">
    <property type="term" value="P:cell division"/>
    <property type="evidence" value="ECO:0007669"/>
    <property type="project" value="UniProtKB-KW"/>
</dbReference>
<feature type="domain" description="FtsK" evidence="4">
    <location>
        <begin position="439"/>
        <end position="630"/>
    </location>
</feature>
<dbReference type="Gene3D" id="3.40.50.300">
    <property type="entry name" value="P-loop containing nucleotide triphosphate hydrolases"/>
    <property type="match status" value="1"/>
</dbReference>
<evidence type="ECO:0000256" key="3">
    <source>
        <dbReference type="PROSITE-ProRule" id="PRU00289"/>
    </source>
</evidence>
<keyword evidence="5" id="KW-0132">Cell division</keyword>
<dbReference type="GO" id="GO:0016020">
    <property type="term" value="C:membrane"/>
    <property type="evidence" value="ECO:0007669"/>
    <property type="project" value="UniProtKB-SubCell"/>
</dbReference>
<dbReference type="PANTHER" id="PTHR22683">
    <property type="entry name" value="SPORULATION PROTEIN RELATED"/>
    <property type="match status" value="1"/>
</dbReference>
<dbReference type="Pfam" id="PF01580">
    <property type="entry name" value="FtsK_SpoIIIE"/>
    <property type="match status" value="1"/>
</dbReference>
<dbReference type="SUPFAM" id="SSF52540">
    <property type="entry name" value="P-loop containing nucleoside triphosphate hydrolases"/>
    <property type="match status" value="1"/>
</dbReference>
<organism evidence="5 6">
    <name type="scientific">Sulfobacillus acidophilus (strain ATCC 700253 / DSM 10332 / NAL)</name>
    <dbReference type="NCBI Taxonomy" id="679936"/>
    <lineage>
        <taxon>Bacteria</taxon>
        <taxon>Bacillati</taxon>
        <taxon>Bacillota</taxon>
        <taxon>Clostridia</taxon>
        <taxon>Eubacteriales</taxon>
        <taxon>Clostridiales Family XVII. Incertae Sedis</taxon>
        <taxon>Sulfobacillus</taxon>
    </lineage>
</organism>
<dbReference type="KEGG" id="sap:Sulac_1217"/>
<reference evidence="5 6" key="2">
    <citation type="journal article" date="2012" name="Stand. Genomic Sci.">
        <title>Complete genome sequence of the moderately thermophilic mineral-sulfide-oxidizing firmicute Sulfobacillus acidophilus type strain (NAL(T)).</title>
        <authorList>
            <person name="Anderson I."/>
            <person name="Chertkov O."/>
            <person name="Chen A."/>
            <person name="Saunders E."/>
            <person name="Lapidus A."/>
            <person name="Nolan M."/>
            <person name="Lucas S."/>
            <person name="Hammon N."/>
            <person name="Deshpande S."/>
            <person name="Cheng J.F."/>
            <person name="Han C."/>
            <person name="Tapia R."/>
            <person name="Goodwin L.A."/>
            <person name="Pitluck S."/>
            <person name="Liolios K."/>
            <person name="Pagani I."/>
            <person name="Ivanova N."/>
            <person name="Mikhailova N."/>
            <person name="Pati A."/>
            <person name="Palaniappan K."/>
            <person name="Land M."/>
            <person name="Pan C."/>
            <person name="Rohde M."/>
            <person name="Pukall R."/>
            <person name="Goker M."/>
            <person name="Detter J.C."/>
            <person name="Woyke T."/>
            <person name="Bristow J."/>
            <person name="Eisen J.A."/>
            <person name="Markowitz V."/>
            <person name="Hugenholtz P."/>
            <person name="Kyrpides N.C."/>
            <person name="Klenk H.P."/>
            <person name="Mavromatis K."/>
        </authorList>
    </citation>
    <scope>NUCLEOTIDE SEQUENCE [LARGE SCALE GENOMIC DNA]</scope>
    <source>
        <strain evidence="6">ATCC 700253 / DSM 10332 / NAL</strain>
    </source>
</reference>
<dbReference type="InterPro" id="IPR027417">
    <property type="entry name" value="P-loop_NTPase"/>
</dbReference>
<evidence type="ECO:0000259" key="4">
    <source>
        <dbReference type="PROSITE" id="PS50901"/>
    </source>
</evidence>
<keyword evidence="2 3" id="KW-0067">ATP-binding</keyword>
<dbReference type="AlphaFoldDB" id="G8TV77"/>
<dbReference type="EMBL" id="CP003179">
    <property type="protein sequence ID" value="AEW04717.1"/>
    <property type="molecule type" value="Genomic_DNA"/>
</dbReference>
<dbReference type="STRING" id="679936.Sulac_1217"/>
<dbReference type="GO" id="GO:0003677">
    <property type="term" value="F:DNA binding"/>
    <property type="evidence" value="ECO:0007669"/>
    <property type="project" value="InterPro"/>
</dbReference>
<accession>G8TV77</accession>
<dbReference type="Proteomes" id="UP000005439">
    <property type="component" value="Chromosome"/>
</dbReference>
<keyword evidence="1 3" id="KW-0547">Nucleotide-binding</keyword>
<evidence type="ECO:0000256" key="2">
    <source>
        <dbReference type="ARBA" id="ARBA00022840"/>
    </source>
</evidence>
<dbReference type="GO" id="GO:0005524">
    <property type="term" value="F:ATP binding"/>
    <property type="evidence" value="ECO:0007669"/>
    <property type="project" value="UniProtKB-UniRule"/>
</dbReference>
<dbReference type="HOGENOM" id="CLU_418512_0_0_9"/>
<dbReference type="InterPro" id="IPR050206">
    <property type="entry name" value="FtsK/SpoIIIE/SftA"/>
</dbReference>
<keyword evidence="6" id="KW-1185">Reference proteome</keyword>
<evidence type="ECO:0000313" key="5">
    <source>
        <dbReference type="EMBL" id="AEW04717.1"/>
    </source>
</evidence>
<evidence type="ECO:0000313" key="6">
    <source>
        <dbReference type="Proteomes" id="UP000005439"/>
    </source>
</evidence>
<dbReference type="PANTHER" id="PTHR22683:SF41">
    <property type="entry name" value="DNA TRANSLOCASE FTSK"/>
    <property type="match status" value="1"/>
</dbReference>
<proteinExistence type="predicted"/>
<dbReference type="PATRIC" id="fig|679936.5.peg.1276"/>
<evidence type="ECO:0000256" key="1">
    <source>
        <dbReference type="ARBA" id="ARBA00022741"/>
    </source>
</evidence>
<name>G8TV77_SULAD</name>
<protein>
    <submittedName>
        <fullName evidence="5">Cell division FtsK/SpoIIIE</fullName>
    </submittedName>
</protein>
<reference evidence="6" key="1">
    <citation type="submission" date="2011-12" db="EMBL/GenBank/DDBJ databases">
        <title>The complete genome of chromosome of Sulfobacillus acidophilus DSM 10332.</title>
        <authorList>
            <person name="Lucas S."/>
            <person name="Han J."/>
            <person name="Lapidus A."/>
            <person name="Bruce D."/>
            <person name="Goodwin L."/>
            <person name="Pitluck S."/>
            <person name="Peters L."/>
            <person name="Kyrpides N."/>
            <person name="Mavromatis K."/>
            <person name="Ivanova N."/>
            <person name="Mikhailova N."/>
            <person name="Chertkov O."/>
            <person name="Saunders E."/>
            <person name="Detter J.C."/>
            <person name="Tapia R."/>
            <person name="Han C."/>
            <person name="Land M."/>
            <person name="Hauser L."/>
            <person name="Markowitz V."/>
            <person name="Cheng J.-F."/>
            <person name="Hugenholtz P."/>
            <person name="Woyke T."/>
            <person name="Wu D."/>
            <person name="Pukall R."/>
            <person name="Gehrich-Schroeter G."/>
            <person name="Schneider S."/>
            <person name="Klenk H.-P."/>
            <person name="Eisen J.A."/>
        </authorList>
    </citation>
    <scope>NUCLEOTIDE SEQUENCE [LARGE SCALE GENOMIC DNA]</scope>
    <source>
        <strain evidence="6">ATCC 700253 / DSM 10332 / NAL</strain>
    </source>
</reference>
<gene>
    <name evidence="5" type="ordered locus">Sulac_1217</name>
</gene>